<evidence type="ECO:0000256" key="1">
    <source>
        <dbReference type="SAM" id="MobiDB-lite"/>
    </source>
</evidence>
<gene>
    <name evidence="2" type="ORF">GCM10010326_38700</name>
</gene>
<sequence length="201" mass="20089">MRAQAMVTRPMSEVGVDRVKRIRLWSTTCAVTAVAALLAGCGGSGGSTAPDSTVDATPSAGAPAGRRSAAPASDRAAVAEKVKSAVEAQLSVDEGRFGSGGNSPCATASAKMFTRQCAAAAKGTDADASFALAQVDGHEGFAALRSVARKIQNSAAAYQRLGCAANPSKAATRHACLEPAAVLAQGFPDLRDGANLGLAGK</sequence>
<dbReference type="Proteomes" id="UP000600946">
    <property type="component" value="Unassembled WGS sequence"/>
</dbReference>
<protein>
    <recommendedName>
        <fullName evidence="4">Lipoprotein</fullName>
    </recommendedName>
</protein>
<accession>A0ABQ3ABL0</accession>
<evidence type="ECO:0008006" key="4">
    <source>
        <dbReference type="Google" id="ProtNLM"/>
    </source>
</evidence>
<reference evidence="3" key="1">
    <citation type="journal article" date="2019" name="Int. J. Syst. Evol. Microbiol.">
        <title>The Global Catalogue of Microorganisms (GCM) 10K type strain sequencing project: providing services to taxonomists for standard genome sequencing and annotation.</title>
        <authorList>
            <consortium name="The Broad Institute Genomics Platform"/>
            <consortium name="The Broad Institute Genome Sequencing Center for Infectious Disease"/>
            <person name="Wu L."/>
            <person name="Ma J."/>
        </authorList>
    </citation>
    <scope>NUCLEOTIDE SEQUENCE [LARGE SCALE GENOMIC DNA]</scope>
    <source>
        <strain evidence="3">JCM 4594</strain>
    </source>
</reference>
<name>A0ABQ3ABL0_9ACTN</name>
<evidence type="ECO:0000313" key="2">
    <source>
        <dbReference type="EMBL" id="GGY40862.1"/>
    </source>
</evidence>
<organism evidence="2 3">
    <name type="scientific">Streptomyces xanthochromogenes</name>
    <dbReference type="NCBI Taxonomy" id="67384"/>
    <lineage>
        <taxon>Bacteria</taxon>
        <taxon>Bacillati</taxon>
        <taxon>Actinomycetota</taxon>
        <taxon>Actinomycetes</taxon>
        <taxon>Kitasatosporales</taxon>
        <taxon>Streptomycetaceae</taxon>
        <taxon>Streptomyces</taxon>
    </lineage>
</organism>
<evidence type="ECO:0000313" key="3">
    <source>
        <dbReference type="Proteomes" id="UP000600946"/>
    </source>
</evidence>
<comment type="caution">
    <text evidence="2">The sequence shown here is derived from an EMBL/GenBank/DDBJ whole genome shotgun (WGS) entry which is preliminary data.</text>
</comment>
<dbReference type="EMBL" id="BMUU01000006">
    <property type="protein sequence ID" value="GGY40862.1"/>
    <property type="molecule type" value="Genomic_DNA"/>
</dbReference>
<proteinExistence type="predicted"/>
<feature type="region of interest" description="Disordered" evidence="1">
    <location>
        <begin position="45"/>
        <end position="73"/>
    </location>
</feature>
<feature type="compositionally biased region" description="Low complexity" evidence="1">
    <location>
        <begin position="58"/>
        <end position="73"/>
    </location>
</feature>
<keyword evidence="3" id="KW-1185">Reference proteome</keyword>